<keyword evidence="1" id="KW-0472">Membrane</keyword>
<dbReference type="PANTHER" id="PTHR34989">
    <property type="entry name" value="PROTEIN HDED"/>
    <property type="match status" value="1"/>
</dbReference>
<feature type="transmembrane region" description="Helical" evidence="1">
    <location>
        <begin position="131"/>
        <end position="151"/>
    </location>
</feature>
<proteinExistence type="predicted"/>
<feature type="transmembrane region" description="Helical" evidence="1">
    <location>
        <begin position="157"/>
        <end position="176"/>
    </location>
</feature>
<dbReference type="InterPro" id="IPR005325">
    <property type="entry name" value="DUF308_memb"/>
</dbReference>
<keyword evidence="3" id="KW-1185">Reference proteome</keyword>
<evidence type="ECO:0000256" key="1">
    <source>
        <dbReference type="SAM" id="Phobius"/>
    </source>
</evidence>
<name>A0A1Q2SL06_9GAMM</name>
<sequence length="193" mass="21209">MNNMKETTEITVTPLSNGWQIAWGVLLIISGFLAMLVPEIAALATTLFFAWLLVFCGVFEIAYAIQTRTNGGFGWKLASGILTLLLGVAIIVAPDVGIKSLALLVGAFLLISGITRMMLAFQLKPYRGWSWLLFDGLLSTVLAILIVIGWPQSSFEIIGLLTGFTLVSAGIWRIVLGQLLPEHRFRIKVFIKR</sequence>
<dbReference type="GO" id="GO:0005886">
    <property type="term" value="C:plasma membrane"/>
    <property type="evidence" value="ECO:0007669"/>
    <property type="project" value="TreeGrafter"/>
</dbReference>
<feature type="transmembrane region" description="Helical" evidence="1">
    <location>
        <begin position="21"/>
        <end position="41"/>
    </location>
</feature>
<keyword evidence="1" id="KW-0812">Transmembrane</keyword>
<dbReference type="PANTHER" id="PTHR34989:SF1">
    <property type="entry name" value="PROTEIN HDED"/>
    <property type="match status" value="1"/>
</dbReference>
<evidence type="ECO:0000313" key="3">
    <source>
        <dbReference type="Proteomes" id="UP000243679"/>
    </source>
</evidence>
<dbReference type="OrthoDB" id="9815400at2"/>
<keyword evidence="1" id="KW-1133">Transmembrane helix</keyword>
<feature type="transmembrane region" description="Helical" evidence="1">
    <location>
        <begin position="47"/>
        <end position="65"/>
    </location>
</feature>
<feature type="transmembrane region" description="Helical" evidence="1">
    <location>
        <begin position="77"/>
        <end position="94"/>
    </location>
</feature>
<dbReference type="Proteomes" id="UP000243679">
    <property type="component" value="Chromosome"/>
</dbReference>
<dbReference type="InterPro" id="IPR052712">
    <property type="entry name" value="Acid_resist_chaperone_HdeD"/>
</dbReference>
<gene>
    <name evidence="2" type="ORF">TAO_0461</name>
</gene>
<organism evidence="2 3">
    <name type="scientific">Candidatus Nitrosoglobus terrae</name>
    <dbReference type="NCBI Taxonomy" id="1630141"/>
    <lineage>
        <taxon>Bacteria</taxon>
        <taxon>Pseudomonadati</taxon>
        <taxon>Pseudomonadota</taxon>
        <taxon>Gammaproteobacteria</taxon>
        <taxon>Chromatiales</taxon>
        <taxon>Chromatiaceae</taxon>
        <taxon>Candidatus Nitrosoglobus</taxon>
    </lineage>
</organism>
<accession>A0A1Q2SL06</accession>
<dbReference type="EMBL" id="AP014836">
    <property type="protein sequence ID" value="BAW79831.1"/>
    <property type="molecule type" value="Genomic_DNA"/>
</dbReference>
<reference evidence="2 3" key="1">
    <citation type="journal article" date="2017" name="ISME J.">
        <title>An acid-tolerant ammonia-oxidizing ?-proteobacterium from soil.</title>
        <authorList>
            <person name="Hayatsu M."/>
            <person name="Tago K."/>
            <person name="Uchiyama I."/>
            <person name="Toyoda A."/>
            <person name="Wang Y."/>
            <person name="Shimomura Y."/>
            <person name="Okubo T."/>
            <person name="Kurisu F."/>
            <person name="Hirono Y."/>
            <person name="Nonaka K."/>
            <person name="Akiyama H."/>
            <person name="Itoh T."/>
            <person name="Takami H."/>
        </authorList>
    </citation>
    <scope>NUCLEOTIDE SEQUENCE [LARGE SCALE GENOMIC DNA]</scope>
    <source>
        <strain evidence="2 3">TAO100</strain>
    </source>
</reference>
<protein>
    <submittedName>
        <fullName evidence="2">Hypothetical conserved protein</fullName>
    </submittedName>
</protein>
<dbReference type="RefSeq" id="WP_096526440.1">
    <property type="nucleotide sequence ID" value="NZ_AP014836.1"/>
</dbReference>
<dbReference type="Pfam" id="PF03729">
    <property type="entry name" value="DUF308"/>
    <property type="match status" value="1"/>
</dbReference>
<evidence type="ECO:0000313" key="2">
    <source>
        <dbReference type="EMBL" id="BAW79831.1"/>
    </source>
</evidence>
<dbReference type="KEGG" id="ntt:TAO_0461"/>
<dbReference type="AlphaFoldDB" id="A0A1Q2SL06"/>
<feature type="transmembrane region" description="Helical" evidence="1">
    <location>
        <begin position="100"/>
        <end position="119"/>
    </location>
</feature>